<dbReference type="InterPro" id="IPR001138">
    <property type="entry name" value="Zn2Cys6_DnaBD"/>
</dbReference>
<evidence type="ECO:0000313" key="6">
    <source>
        <dbReference type="EMBL" id="KAF2093561.1"/>
    </source>
</evidence>
<dbReference type="PANTHER" id="PTHR31001">
    <property type="entry name" value="UNCHARACTERIZED TRANSCRIPTIONAL REGULATORY PROTEIN"/>
    <property type="match status" value="1"/>
</dbReference>
<feature type="compositionally biased region" description="Basic and acidic residues" evidence="4">
    <location>
        <begin position="107"/>
        <end position="116"/>
    </location>
</feature>
<accession>A0A9P4I215</accession>
<dbReference type="SMART" id="SM00066">
    <property type="entry name" value="GAL4"/>
    <property type="match status" value="1"/>
</dbReference>
<dbReference type="Pfam" id="PF00172">
    <property type="entry name" value="Zn_clus"/>
    <property type="match status" value="1"/>
</dbReference>
<proteinExistence type="predicted"/>
<dbReference type="CDD" id="cd00067">
    <property type="entry name" value="GAL4"/>
    <property type="match status" value="1"/>
</dbReference>
<dbReference type="AlphaFoldDB" id="A0A9P4I215"/>
<dbReference type="GO" id="GO:0000981">
    <property type="term" value="F:DNA-binding transcription factor activity, RNA polymerase II-specific"/>
    <property type="evidence" value="ECO:0007669"/>
    <property type="project" value="InterPro"/>
</dbReference>
<protein>
    <recommendedName>
        <fullName evidence="5">Zn(2)-C6 fungal-type domain-containing protein</fullName>
    </recommendedName>
</protein>
<gene>
    <name evidence="6" type="ORF">NA57DRAFT_61267</name>
</gene>
<evidence type="ECO:0000256" key="2">
    <source>
        <dbReference type="ARBA" id="ARBA00022723"/>
    </source>
</evidence>
<keyword evidence="2" id="KW-0479">Metal-binding</keyword>
<name>A0A9P4I215_9PEZI</name>
<dbReference type="OrthoDB" id="3014581at2759"/>
<dbReference type="SUPFAM" id="SSF57701">
    <property type="entry name" value="Zn2/Cys6 DNA-binding domain"/>
    <property type="match status" value="1"/>
</dbReference>
<dbReference type="InterPro" id="IPR007219">
    <property type="entry name" value="XnlR_reg_dom"/>
</dbReference>
<dbReference type="GO" id="GO:0008270">
    <property type="term" value="F:zinc ion binding"/>
    <property type="evidence" value="ECO:0007669"/>
    <property type="project" value="InterPro"/>
</dbReference>
<evidence type="ECO:0000256" key="4">
    <source>
        <dbReference type="SAM" id="MobiDB-lite"/>
    </source>
</evidence>
<comment type="caution">
    <text evidence="6">The sequence shown here is derived from an EMBL/GenBank/DDBJ whole genome shotgun (WGS) entry which is preliminary data.</text>
</comment>
<dbReference type="InterPro" id="IPR050613">
    <property type="entry name" value="Sec_Metabolite_Reg"/>
</dbReference>
<reference evidence="6" key="1">
    <citation type="journal article" date="2020" name="Stud. Mycol.">
        <title>101 Dothideomycetes genomes: a test case for predicting lifestyles and emergence of pathogens.</title>
        <authorList>
            <person name="Haridas S."/>
            <person name="Albert R."/>
            <person name="Binder M."/>
            <person name="Bloem J."/>
            <person name="Labutti K."/>
            <person name="Salamov A."/>
            <person name="Andreopoulos B."/>
            <person name="Baker S."/>
            <person name="Barry K."/>
            <person name="Bills G."/>
            <person name="Bluhm B."/>
            <person name="Cannon C."/>
            <person name="Castanera R."/>
            <person name="Culley D."/>
            <person name="Daum C."/>
            <person name="Ezra D."/>
            <person name="Gonzalez J."/>
            <person name="Henrissat B."/>
            <person name="Kuo A."/>
            <person name="Liang C."/>
            <person name="Lipzen A."/>
            <person name="Lutzoni F."/>
            <person name="Magnuson J."/>
            <person name="Mondo S."/>
            <person name="Nolan M."/>
            <person name="Ohm R."/>
            <person name="Pangilinan J."/>
            <person name="Park H.-J."/>
            <person name="Ramirez L."/>
            <person name="Alfaro M."/>
            <person name="Sun H."/>
            <person name="Tritt A."/>
            <person name="Yoshinaga Y."/>
            <person name="Zwiers L.-H."/>
            <person name="Turgeon B."/>
            <person name="Goodwin S."/>
            <person name="Spatafora J."/>
            <person name="Crous P."/>
            <person name="Grigoriev I."/>
        </authorList>
    </citation>
    <scope>NUCLEOTIDE SEQUENCE</scope>
    <source>
        <strain evidence="6">CBS 133067</strain>
    </source>
</reference>
<dbReference type="Gene3D" id="4.10.240.10">
    <property type="entry name" value="Zn(2)-C6 fungal-type DNA-binding domain"/>
    <property type="match status" value="1"/>
</dbReference>
<sequence length="694" mass="78719">MQRPRTGPDPVSCQSCRSKKLKCNRVQPCSNCAARGVTCNFVVPPQKHTETTSTIRHNEELLERIERLESIVLQPNSVQARSKYSLDNSRLVTRPAIPQGSDGVVDSDDHHERDQDSQLLENVGTREDLLLPRLSNSLVFKICGTNGMLEVQASLNHPHVVVVFPAYRVAIQLFQSYESNLDHMCRILHIPTIRALIRTFYLQINQGESIILGQAALLLSIFAIAAFFYQPSGNSEVATTEQNAVHLSKVFSKSALDVLDHSRRNTSGTLEDIQAYILLSYATYHLDGFSARGRLLETIAASIARDMRLHRLDAGREPTTETETNFRVLIDLEVKRRVFWHIASADWLFSAISGPQEAAYFIHPNQINVRLPKDCNDDDISLGVDNESMVGPTSMSYFRERVRLAHLCREIVDTVPPETSKLMQMPYDQIIALDKKLEDYISTLPVFFRPDLESRQKSKALETVFPNIPVMRNCLSKAAHTRRCKLHQKFLLRQSYDPRYAYSRRACLESARAVLQYFEDLPGNDFPSTSTVAARMGIAIHHMHLALVVMVMDLCFNRDEADREEIKTEVKAALRKFENARDVSPLPDRFLSSLSDMMRKYNVHLTDPSTLTTNHVTGFVHETKLDNDWLLQHSQFGPGMDHTGYALETHFDTSSDTSFNASFGEFWQMAIESEPNLDSVTWDNLFSALDSQPI</sequence>
<dbReference type="InterPro" id="IPR036864">
    <property type="entry name" value="Zn2-C6_fun-type_DNA-bd_sf"/>
</dbReference>
<dbReference type="PROSITE" id="PS50048">
    <property type="entry name" value="ZN2_CY6_FUNGAL_2"/>
    <property type="match status" value="1"/>
</dbReference>
<comment type="subcellular location">
    <subcellularLocation>
        <location evidence="1">Nucleus</location>
    </subcellularLocation>
</comment>
<dbReference type="PROSITE" id="PS00463">
    <property type="entry name" value="ZN2_CY6_FUNGAL_1"/>
    <property type="match status" value="1"/>
</dbReference>
<feature type="region of interest" description="Disordered" evidence="4">
    <location>
        <begin position="91"/>
        <end position="118"/>
    </location>
</feature>
<keyword evidence="7" id="KW-1185">Reference proteome</keyword>
<evidence type="ECO:0000256" key="1">
    <source>
        <dbReference type="ARBA" id="ARBA00004123"/>
    </source>
</evidence>
<evidence type="ECO:0000256" key="3">
    <source>
        <dbReference type="ARBA" id="ARBA00023242"/>
    </source>
</evidence>
<feature type="domain" description="Zn(2)-C6 fungal-type" evidence="5">
    <location>
        <begin position="12"/>
        <end position="41"/>
    </location>
</feature>
<dbReference type="CDD" id="cd12148">
    <property type="entry name" value="fungal_TF_MHR"/>
    <property type="match status" value="1"/>
</dbReference>
<dbReference type="EMBL" id="ML978137">
    <property type="protein sequence ID" value="KAF2093561.1"/>
    <property type="molecule type" value="Genomic_DNA"/>
</dbReference>
<organism evidence="6 7">
    <name type="scientific">Rhizodiscina lignyota</name>
    <dbReference type="NCBI Taxonomy" id="1504668"/>
    <lineage>
        <taxon>Eukaryota</taxon>
        <taxon>Fungi</taxon>
        <taxon>Dikarya</taxon>
        <taxon>Ascomycota</taxon>
        <taxon>Pezizomycotina</taxon>
        <taxon>Dothideomycetes</taxon>
        <taxon>Pleosporomycetidae</taxon>
        <taxon>Aulographales</taxon>
        <taxon>Rhizodiscinaceae</taxon>
        <taxon>Rhizodiscina</taxon>
    </lineage>
</organism>
<dbReference type="Proteomes" id="UP000799772">
    <property type="component" value="Unassembled WGS sequence"/>
</dbReference>
<dbReference type="GO" id="GO:0003677">
    <property type="term" value="F:DNA binding"/>
    <property type="evidence" value="ECO:0007669"/>
    <property type="project" value="InterPro"/>
</dbReference>
<dbReference type="GO" id="GO:0005634">
    <property type="term" value="C:nucleus"/>
    <property type="evidence" value="ECO:0007669"/>
    <property type="project" value="UniProtKB-SubCell"/>
</dbReference>
<keyword evidence="3" id="KW-0539">Nucleus</keyword>
<dbReference type="GO" id="GO:0006351">
    <property type="term" value="P:DNA-templated transcription"/>
    <property type="evidence" value="ECO:0007669"/>
    <property type="project" value="InterPro"/>
</dbReference>
<evidence type="ECO:0000259" key="5">
    <source>
        <dbReference type="PROSITE" id="PS50048"/>
    </source>
</evidence>
<evidence type="ECO:0000313" key="7">
    <source>
        <dbReference type="Proteomes" id="UP000799772"/>
    </source>
</evidence>
<dbReference type="PANTHER" id="PTHR31001:SF90">
    <property type="entry name" value="CENTROMERE DNA-BINDING PROTEIN COMPLEX CBF3 SUBUNIT B"/>
    <property type="match status" value="1"/>
</dbReference>
<dbReference type="Pfam" id="PF04082">
    <property type="entry name" value="Fungal_trans"/>
    <property type="match status" value="1"/>
</dbReference>